<protein>
    <submittedName>
        <fullName evidence="1">Uncharacterized protein</fullName>
    </submittedName>
</protein>
<evidence type="ECO:0000313" key="2">
    <source>
        <dbReference type="Proteomes" id="UP000180235"/>
    </source>
</evidence>
<sequence>MSCTLTSDCNPVVFSSTNRPAMASLWIMRLPGYLWQSFSDMNPRELLARHLQLREQLIQDFDLNLQTNLTLENYIQRTGDILVMQNQEIRKKDILKIIVEYNYFNKNSRTEWWGNYNQSSEI</sequence>
<evidence type="ECO:0000313" key="1">
    <source>
        <dbReference type="EMBL" id="APB34727.1"/>
    </source>
</evidence>
<dbReference type="EMBL" id="CP017675">
    <property type="protein sequence ID" value="APB34727.1"/>
    <property type="molecule type" value="Genomic_DNA"/>
</dbReference>
<name>A0A1J0AFN2_9CYAN</name>
<dbReference type="KEGG" id="glt:GlitD10_2393"/>
<organism evidence="1 2">
    <name type="scientific">Gloeomargarita lithophora Alchichica-D10</name>
    <dbReference type="NCBI Taxonomy" id="1188229"/>
    <lineage>
        <taxon>Bacteria</taxon>
        <taxon>Bacillati</taxon>
        <taxon>Cyanobacteriota</taxon>
        <taxon>Cyanophyceae</taxon>
        <taxon>Gloeomargaritales</taxon>
        <taxon>Gloeomargaritaceae</taxon>
        <taxon>Gloeomargarita</taxon>
    </lineage>
</organism>
<dbReference type="STRING" id="1188229.GlitD10_2393"/>
<gene>
    <name evidence="1" type="ORF">GlitD10_2393</name>
</gene>
<dbReference type="Proteomes" id="UP000180235">
    <property type="component" value="Chromosome"/>
</dbReference>
<proteinExistence type="predicted"/>
<dbReference type="AlphaFoldDB" id="A0A1J0AFN2"/>
<accession>A0A1J0AFN2</accession>
<dbReference type="RefSeq" id="WP_071455127.1">
    <property type="nucleotide sequence ID" value="NZ_CP017675.1"/>
</dbReference>
<reference evidence="1 2" key="1">
    <citation type="submission" date="2016-10" db="EMBL/GenBank/DDBJ databases">
        <title>Description of Gloeomargarita lithophora gen. nov., sp. nov., a thylakoid-bearing basal-branching cyanobacterium with intracellular carbonates, and proposal for Gloeomargaritales ord. nov.</title>
        <authorList>
            <person name="Moreira D."/>
            <person name="Tavera R."/>
            <person name="Benzerara K."/>
            <person name="Skouri-Panet F."/>
            <person name="Couradeau E."/>
            <person name="Gerard E."/>
            <person name="Loussert C."/>
            <person name="Novelo E."/>
            <person name="Zivanovic Y."/>
            <person name="Lopez-Garcia P."/>
        </authorList>
    </citation>
    <scope>NUCLEOTIDE SEQUENCE [LARGE SCALE GENOMIC DNA]</scope>
    <source>
        <strain evidence="1 2">D10</strain>
    </source>
</reference>
<keyword evidence="2" id="KW-1185">Reference proteome</keyword>